<evidence type="ECO:0000256" key="3">
    <source>
        <dbReference type="ARBA" id="ARBA00007725"/>
    </source>
</evidence>
<comment type="similarity">
    <text evidence="3">Belongs to the LptF/LptG family.</text>
</comment>
<evidence type="ECO:0000256" key="9">
    <source>
        <dbReference type="ARBA" id="ARBA00022989"/>
    </source>
</evidence>
<organism evidence="13 14">
    <name type="scientific">Paraglaciecola aquimarina</name>
    <dbReference type="NCBI Taxonomy" id="1235557"/>
    <lineage>
        <taxon>Bacteria</taxon>
        <taxon>Pseudomonadati</taxon>
        <taxon>Pseudomonadota</taxon>
        <taxon>Gammaproteobacteria</taxon>
        <taxon>Alteromonadales</taxon>
        <taxon>Alteromonadaceae</taxon>
        <taxon>Paraglaciecola</taxon>
    </lineage>
</organism>
<comment type="caution">
    <text evidence="13">The sequence shown here is derived from an EMBL/GenBank/DDBJ whole genome shotgun (WGS) entry which is preliminary data.</text>
</comment>
<reference evidence="13 14" key="1">
    <citation type="submission" date="2023-10" db="EMBL/GenBank/DDBJ databases">
        <title>Glaciecola aquimarina strain GGW-M5 nov., isolated from a coastal seawater.</title>
        <authorList>
            <person name="Bayburt H."/>
            <person name="Kim J.M."/>
            <person name="Choi B.J."/>
            <person name="Jeon C.O."/>
        </authorList>
    </citation>
    <scope>NUCLEOTIDE SEQUENCE [LARGE SCALE GENOMIC DNA]</scope>
    <source>
        <strain evidence="13 14">KCTC 32108</strain>
    </source>
</reference>
<evidence type="ECO:0000256" key="11">
    <source>
        <dbReference type="ARBA" id="ARBA00026081"/>
    </source>
</evidence>
<dbReference type="NCBIfam" id="TIGR04407">
    <property type="entry name" value="LptF_YjgP"/>
    <property type="match status" value="1"/>
</dbReference>
<comment type="subcellular location">
    <subcellularLocation>
        <location evidence="2">Cell inner membrane</location>
        <topology evidence="2">Multi-pass membrane protein</topology>
    </subcellularLocation>
</comment>
<dbReference type="RefSeq" id="WP_316025533.1">
    <property type="nucleotide sequence ID" value="NZ_JAWDIO010000002.1"/>
</dbReference>
<dbReference type="InterPro" id="IPR005495">
    <property type="entry name" value="LptG/LptF_permease"/>
</dbReference>
<evidence type="ECO:0000256" key="10">
    <source>
        <dbReference type="ARBA" id="ARBA00023136"/>
    </source>
</evidence>
<feature type="transmembrane region" description="Helical" evidence="12">
    <location>
        <begin position="330"/>
        <end position="348"/>
    </location>
</feature>
<feature type="transmembrane region" description="Helical" evidence="12">
    <location>
        <begin position="7"/>
        <end position="27"/>
    </location>
</feature>
<protein>
    <recommendedName>
        <fullName evidence="4">Lipopolysaccharide export system permease protein LptF</fullName>
    </recommendedName>
</protein>
<evidence type="ECO:0000313" key="13">
    <source>
        <dbReference type="EMBL" id="MDU0353894.1"/>
    </source>
</evidence>
<evidence type="ECO:0000256" key="8">
    <source>
        <dbReference type="ARBA" id="ARBA00022692"/>
    </source>
</evidence>
<feature type="transmembrane region" description="Helical" evidence="12">
    <location>
        <begin position="301"/>
        <end position="318"/>
    </location>
</feature>
<comment type="subunit">
    <text evidence="11">Component of the lipopolysaccharide transport and assembly complex. The LptBFG transporter is composed of two ATP-binding proteins (LptB) and two transmembrane proteins (LptF and LptG).</text>
</comment>
<evidence type="ECO:0000256" key="6">
    <source>
        <dbReference type="ARBA" id="ARBA00022475"/>
    </source>
</evidence>
<feature type="transmembrane region" description="Helical" evidence="12">
    <location>
        <begin position="97"/>
        <end position="121"/>
    </location>
</feature>
<dbReference type="Proteomes" id="UP001247805">
    <property type="component" value="Unassembled WGS sequence"/>
</dbReference>
<proteinExistence type="inferred from homology"/>
<dbReference type="InterPro" id="IPR030922">
    <property type="entry name" value="LptF"/>
</dbReference>
<evidence type="ECO:0000256" key="12">
    <source>
        <dbReference type="SAM" id="Phobius"/>
    </source>
</evidence>
<evidence type="ECO:0000256" key="1">
    <source>
        <dbReference type="ARBA" id="ARBA00002265"/>
    </source>
</evidence>
<feature type="transmembrane region" description="Helical" evidence="12">
    <location>
        <begin position="267"/>
        <end position="289"/>
    </location>
</feature>
<keyword evidence="10 12" id="KW-0472">Membrane</keyword>
<dbReference type="EMBL" id="JAWDIO010000002">
    <property type="protein sequence ID" value="MDU0353894.1"/>
    <property type="molecule type" value="Genomic_DNA"/>
</dbReference>
<dbReference type="PANTHER" id="PTHR33529">
    <property type="entry name" value="SLR0882 PROTEIN-RELATED"/>
    <property type="match status" value="1"/>
</dbReference>
<name>A0ABU3SV43_9ALTE</name>
<evidence type="ECO:0000256" key="7">
    <source>
        <dbReference type="ARBA" id="ARBA00022519"/>
    </source>
</evidence>
<accession>A0ABU3SV43</accession>
<dbReference type="PANTHER" id="PTHR33529:SF7">
    <property type="entry name" value="LIPOPOLYSACCHARIDE EXPORT SYSTEM PERMEASE PROTEIN LPTF"/>
    <property type="match status" value="1"/>
</dbReference>
<keyword evidence="9 12" id="KW-1133">Transmembrane helix</keyword>
<keyword evidence="14" id="KW-1185">Reference proteome</keyword>
<evidence type="ECO:0000256" key="5">
    <source>
        <dbReference type="ARBA" id="ARBA00022448"/>
    </source>
</evidence>
<evidence type="ECO:0000313" key="14">
    <source>
        <dbReference type="Proteomes" id="UP001247805"/>
    </source>
</evidence>
<dbReference type="Pfam" id="PF03739">
    <property type="entry name" value="LptF_LptG"/>
    <property type="match status" value="1"/>
</dbReference>
<comment type="function">
    <text evidence="1">Part of the ABC transporter complex LptBFG involved in the translocation of lipopolysaccharide (LPS) from the inner membrane to the outer membrane.</text>
</comment>
<gene>
    <name evidence="13" type="primary">lptF</name>
    <name evidence="13" type="ORF">RS130_08110</name>
</gene>
<keyword evidence="5" id="KW-0813">Transport</keyword>
<feature type="transmembrane region" description="Helical" evidence="12">
    <location>
        <begin position="47"/>
        <end position="76"/>
    </location>
</feature>
<evidence type="ECO:0000256" key="4">
    <source>
        <dbReference type="ARBA" id="ARBA00014213"/>
    </source>
</evidence>
<keyword evidence="6" id="KW-1003">Cell membrane</keyword>
<keyword evidence="7" id="KW-0997">Cell inner membrane</keyword>
<keyword evidence="8 12" id="KW-0812">Transmembrane</keyword>
<sequence length="367" mass="40896">MLIFRYLVVETLKSQVAVFMLLMAIFITQKFVRVLAEASNGEIPAGLVLGFLALSMPVLASLILPLSLFLGIMLAHGRLYVDSEMSVMRACGISEWYITRVMMVLAVTMSLVTALLTMWLAPLAVESEYQLEDELGAQSGLTTLIPERFQQTANQQAVIFVHDIDNGENALRKVFLAQKEVDSENVHIVYADNGGVLADSNGSEKLILNQGKQYEGKLGQQDYRVVEFDEYQIQIAEKQAEKKRRKLTAYSTQDLMQDDSIEAISELHWRIAIPLSLPFLVLIAVPMSAADPRQGRFGKMFPALMLYLGYFLLLMAGRKALEEGNIPAELGLWWVHGVLLLIGGILILKGRPIGVKLRARLRGDARV</sequence>
<evidence type="ECO:0000256" key="2">
    <source>
        <dbReference type="ARBA" id="ARBA00004429"/>
    </source>
</evidence>